<reference evidence="7 8" key="1">
    <citation type="submission" date="2020-08" db="EMBL/GenBank/DDBJ databases">
        <title>Genomic Encyclopedia of Type Strains, Phase IV (KMG-IV): sequencing the most valuable type-strain genomes for metagenomic binning, comparative biology and taxonomic classification.</title>
        <authorList>
            <person name="Goeker M."/>
        </authorList>
    </citation>
    <scope>NUCLEOTIDE SEQUENCE [LARGE SCALE GENOMIC DNA]</scope>
    <source>
        <strain evidence="7 8">DSM 102189</strain>
    </source>
</reference>
<evidence type="ECO:0000256" key="1">
    <source>
        <dbReference type="ARBA" id="ARBA00004370"/>
    </source>
</evidence>
<dbReference type="GO" id="GO:0016020">
    <property type="term" value="C:membrane"/>
    <property type="evidence" value="ECO:0007669"/>
    <property type="project" value="UniProtKB-SubCell"/>
</dbReference>
<keyword evidence="3" id="KW-0472">Membrane</keyword>
<evidence type="ECO:0000313" key="7">
    <source>
        <dbReference type="EMBL" id="MBB6228557.1"/>
    </source>
</evidence>
<comment type="similarity">
    <text evidence="4">Belongs to the Omp25/RopB family.</text>
</comment>
<dbReference type="EMBL" id="JACIIV010000020">
    <property type="protein sequence ID" value="MBB6228557.1"/>
    <property type="molecule type" value="Genomic_DNA"/>
</dbReference>
<dbReference type="PANTHER" id="PTHR34001">
    <property type="entry name" value="BLL7405 PROTEIN"/>
    <property type="match status" value="1"/>
</dbReference>
<evidence type="ECO:0000259" key="6">
    <source>
        <dbReference type="Pfam" id="PF13505"/>
    </source>
</evidence>
<evidence type="ECO:0000256" key="3">
    <source>
        <dbReference type="ARBA" id="ARBA00023136"/>
    </source>
</evidence>
<evidence type="ECO:0000256" key="5">
    <source>
        <dbReference type="SAM" id="SignalP"/>
    </source>
</evidence>
<feature type="chain" id="PRO_5032816577" evidence="5">
    <location>
        <begin position="19"/>
        <end position="203"/>
    </location>
</feature>
<comment type="subcellular location">
    <subcellularLocation>
        <location evidence="1">Membrane</location>
    </subcellularLocation>
</comment>
<feature type="domain" description="Outer membrane protein beta-barrel" evidence="6">
    <location>
        <begin position="5"/>
        <end position="203"/>
    </location>
</feature>
<comment type="caution">
    <text evidence="7">The sequence shown here is derived from an EMBL/GenBank/DDBJ whole genome shotgun (WGS) entry which is preliminary data.</text>
</comment>
<name>A0A841L7H3_9SPHN</name>
<dbReference type="AlphaFoldDB" id="A0A841L7H3"/>
<dbReference type="InterPro" id="IPR027385">
    <property type="entry name" value="Beta-barrel_OMP"/>
</dbReference>
<organism evidence="7 8">
    <name type="scientific">Polymorphobacter multimanifer</name>
    <dbReference type="NCBI Taxonomy" id="1070431"/>
    <lineage>
        <taxon>Bacteria</taxon>
        <taxon>Pseudomonadati</taxon>
        <taxon>Pseudomonadota</taxon>
        <taxon>Alphaproteobacteria</taxon>
        <taxon>Sphingomonadales</taxon>
        <taxon>Sphingosinicellaceae</taxon>
        <taxon>Polymorphobacter</taxon>
    </lineage>
</organism>
<evidence type="ECO:0000313" key="8">
    <source>
        <dbReference type="Proteomes" id="UP000538147"/>
    </source>
</evidence>
<proteinExistence type="inferred from homology"/>
<keyword evidence="2 5" id="KW-0732">Signal</keyword>
<dbReference type="PANTHER" id="PTHR34001:SF3">
    <property type="entry name" value="BLL7405 PROTEIN"/>
    <property type="match status" value="1"/>
</dbReference>
<dbReference type="Pfam" id="PF13505">
    <property type="entry name" value="OMP_b-brl"/>
    <property type="match status" value="1"/>
</dbReference>
<dbReference type="SUPFAM" id="SSF56925">
    <property type="entry name" value="OMPA-like"/>
    <property type="match status" value="1"/>
</dbReference>
<sequence>MRIILLAAAALVATPAVAQIGPEPFNGAFVGIQGGWQQDRQTLETQVGNALVKASNKKDGFNYGGQIGYDFRVNPSVVFGLEAAITGRTGETFLDDGFDVYRLTQGRTISTTARVGFMTDPQGLVYARGGYANAKFNLDDAGTRFTENRDGWTVGAGYERAVSQNVSARVEYGYSDFGRDRLGAATDLTYRRHAVNAGLNFRF</sequence>
<dbReference type="InterPro" id="IPR011250">
    <property type="entry name" value="OMP/PagP_B-barrel"/>
</dbReference>
<evidence type="ECO:0000256" key="2">
    <source>
        <dbReference type="ARBA" id="ARBA00022729"/>
    </source>
</evidence>
<dbReference type="InterPro" id="IPR051692">
    <property type="entry name" value="OMP-like"/>
</dbReference>
<feature type="signal peptide" evidence="5">
    <location>
        <begin position="1"/>
        <end position="18"/>
    </location>
</feature>
<keyword evidence="8" id="KW-1185">Reference proteome</keyword>
<accession>A0A841L7H3</accession>
<evidence type="ECO:0000256" key="4">
    <source>
        <dbReference type="ARBA" id="ARBA00038306"/>
    </source>
</evidence>
<dbReference type="Gene3D" id="2.40.160.20">
    <property type="match status" value="1"/>
</dbReference>
<dbReference type="RefSeq" id="WP_184201082.1">
    <property type="nucleotide sequence ID" value="NZ_BMOX01000021.1"/>
</dbReference>
<dbReference type="Proteomes" id="UP000538147">
    <property type="component" value="Unassembled WGS sequence"/>
</dbReference>
<protein>
    <submittedName>
        <fullName evidence="7">Outer membrane immunogenic protein</fullName>
    </submittedName>
</protein>
<gene>
    <name evidence="7" type="ORF">FHS79_002747</name>
</gene>